<feature type="compositionally biased region" description="Basic residues" evidence="1">
    <location>
        <begin position="1"/>
        <end position="16"/>
    </location>
</feature>
<dbReference type="AlphaFoldDB" id="A0A9D5JSJ6"/>
<comment type="caution">
    <text evidence="2">The sequence shown here is derived from an EMBL/GenBank/DDBJ whole genome shotgun (WGS) entry which is preliminary data.</text>
</comment>
<dbReference type="EMBL" id="WJJP01000057">
    <property type="protein sequence ID" value="MBD3323335.1"/>
    <property type="molecule type" value="Genomic_DNA"/>
</dbReference>
<evidence type="ECO:0000313" key="3">
    <source>
        <dbReference type="Proteomes" id="UP000649604"/>
    </source>
</evidence>
<protein>
    <submittedName>
        <fullName evidence="2">Uncharacterized protein</fullName>
    </submittedName>
</protein>
<organism evidence="2 3">
    <name type="scientific">candidate division KSB3 bacterium</name>
    <dbReference type="NCBI Taxonomy" id="2044937"/>
    <lineage>
        <taxon>Bacteria</taxon>
        <taxon>candidate division KSB3</taxon>
    </lineage>
</organism>
<evidence type="ECO:0000313" key="2">
    <source>
        <dbReference type="EMBL" id="MBD3323335.1"/>
    </source>
</evidence>
<sequence>MRKRRTKQTKLSKKTVKTTEAHRERRMRLSPQKSKVNTRDTQVLCYESSMKCILFGKAAS</sequence>
<reference evidence="2" key="1">
    <citation type="submission" date="2019-11" db="EMBL/GenBank/DDBJ databases">
        <title>Microbial mats filling the niche in hypersaline microbial mats.</title>
        <authorList>
            <person name="Wong H.L."/>
            <person name="Macleod F.I."/>
            <person name="White R.A. III"/>
            <person name="Burns B.P."/>
        </authorList>
    </citation>
    <scope>NUCLEOTIDE SEQUENCE</scope>
    <source>
        <strain evidence="2">Rbin_158</strain>
    </source>
</reference>
<gene>
    <name evidence="2" type="ORF">GF339_02055</name>
</gene>
<proteinExistence type="predicted"/>
<accession>A0A9D5JSJ6</accession>
<evidence type="ECO:0000256" key="1">
    <source>
        <dbReference type="SAM" id="MobiDB-lite"/>
    </source>
</evidence>
<name>A0A9D5JSJ6_9BACT</name>
<feature type="region of interest" description="Disordered" evidence="1">
    <location>
        <begin position="1"/>
        <end position="39"/>
    </location>
</feature>
<dbReference type="Proteomes" id="UP000649604">
    <property type="component" value="Unassembled WGS sequence"/>
</dbReference>